<gene>
    <name evidence="7" type="ORF">QEH59_15965</name>
</gene>
<accession>A0ABU1AMC0</accession>
<dbReference type="PANTHER" id="PTHR42784:SF1">
    <property type="entry name" value="PYRANOSE 2-OXIDASE"/>
    <property type="match status" value="1"/>
</dbReference>
<proteinExistence type="inferred from homology"/>
<sequence>MIEDARKINPGTILEADLCIVGGGAAAITLALQYMKSGHTAIIIPGGGPNQSSACIDLYRGKVSPASSHEPLEENRLRMWGGTTTVWGGRCVPFDPIDFKERSWIPGSGWPIELAGLKDYIEQANQLSEAGKADFDARSAFPETQTELLKGFDDDELVTWPLERWSIPTDYSKRYRDDFESAHNVRVLLYAHAIHLQMNTEGTVLEHVRAACSPGKDFQVHAKNTVIACGALENTRLLLASKDILPAGIGNQNDLVGRFYQSHRFGVCGYAELKDPNKDFIYDFEKDAEGVYCRRRFWLTAETQEKYQINNVVGFFSRGAADASEHRNAMVSLVMLIKTVLGGARMGPKRLFQILKDQRSELAAHAWIVLKDGPSIFGQLASVAYLRFFQKRRLPMILPPKKSNHFPLFFQTEHAPQRESRVLLDESSVDNFGMPRLETKIQFSEVDYKTIRIFVTLFKKRLEESGLGTFHLSKADQALLKEPGRKAFNSNAHNIGTTRMAASADNGVVDTDCKVYGVSNLYVAGSSIFPTSSHANPTLMIIALSLRLADHLKDKSDMSHSIPSQ</sequence>
<organism evidence="7 8">
    <name type="scientific">Thalassobacterium sedimentorum</name>
    <dbReference type="NCBI Taxonomy" id="3041258"/>
    <lineage>
        <taxon>Bacteria</taxon>
        <taxon>Pseudomonadati</taxon>
        <taxon>Verrucomicrobiota</taxon>
        <taxon>Opitutia</taxon>
        <taxon>Puniceicoccales</taxon>
        <taxon>Coraliomargaritaceae</taxon>
        <taxon>Thalassobacterium</taxon>
    </lineage>
</organism>
<dbReference type="Pfam" id="PF05199">
    <property type="entry name" value="GMC_oxred_C"/>
    <property type="match status" value="1"/>
</dbReference>
<evidence type="ECO:0000256" key="2">
    <source>
        <dbReference type="ARBA" id="ARBA00010790"/>
    </source>
</evidence>
<dbReference type="Gene3D" id="3.50.50.60">
    <property type="entry name" value="FAD/NAD(P)-binding domain"/>
    <property type="match status" value="2"/>
</dbReference>
<keyword evidence="8" id="KW-1185">Reference proteome</keyword>
<keyword evidence="4" id="KW-0274">FAD</keyword>
<dbReference type="RefSeq" id="WP_308986376.1">
    <property type="nucleotide sequence ID" value="NZ_JARXIC010000038.1"/>
</dbReference>
<dbReference type="InterPro" id="IPR007867">
    <property type="entry name" value="GMC_OxRtase_C"/>
</dbReference>
<dbReference type="InterPro" id="IPR051473">
    <property type="entry name" value="P2Ox-like"/>
</dbReference>
<name>A0ABU1AMC0_9BACT</name>
<evidence type="ECO:0000256" key="5">
    <source>
        <dbReference type="ARBA" id="ARBA00023002"/>
    </source>
</evidence>
<comment type="cofactor">
    <cofactor evidence="1">
        <name>FAD</name>
        <dbReference type="ChEBI" id="CHEBI:57692"/>
    </cofactor>
</comment>
<evidence type="ECO:0000256" key="1">
    <source>
        <dbReference type="ARBA" id="ARBA00001974"/>
    </source>
</evidence>
<evidence type="ECO:0000256" key="3">
    <source>
        <dbReference type="ARBA" id="ARBA00022630"/>
    </source>
</evidence>
<dbReference type="Proteomes" id="UP001243717">
    <property type="component" value="Unassembled WGS sequence"/>
</dbReference>
<comment type="similarity">
    <text evidence="2">Belongs to the GMC oxidoreductase family.</text>
</comment>
<dbReference type="EMBL" id="JARXIC010000038">
    <property type="protein sequence ID" value="MDQ8195931.1"/>
    <property type="molecule type" value="Genomic_DNA"/>
</dbReference>
<dbReference type="SUPFAM" id="SSF51905">
    <property type="entry name" value="FAD/NAD(P)-binding domain"/>
    <property type="match status" value="1"/>
</dbReference>
<evidence type="ECO:0000259" key="6">
    <source>
        <dbReference type="Pfam" id="PF05199"/>
    </source>
</evidence>
<evidence type="ECO:0000256" key="4">
    <source>
        <dbReference type="ARBA" id="ARBA00022827"/>
    </source>
</evidence>
<dbReference type="InterPro" id="IPR036188">
    <property type="entry name" value="FAD/NAD-bd_sf"/>
</dbReference>
<feature type="domain" description="Glucose-methanol-choline oxidoreductase C-terminal" evidence="6">
    <location>
        <begin position="416"/>
        <end position="544"/>
    </location>
</feature>
<reference evidence="7 8" key="1">
    <citation type="submission" date="2023-04" db="EMBL/GenBank/DDBJ databases">
        <title>A novel bacteria isolated from coastal sediment.</title>
        <authorList>
            <person name="Liu X.-J."/>
            <person name="Du Z.-J."/>
        </authorList>
    </citation>
    <scope>NUCLEOTIDE SEQUENCE [LARGE SCALE GENOMIC DNA]</scope>
    <source>
        <strain evidence="7 8">SDUM461004</strain>
    </source>
</reference>
<protein>
    <submittedName>
        <fullName evidence="7">GMC oxidoreductase</fullName>
    </submittedName>
</protein>
<evidence type="ECO:0000313" key="7">
    <source>
        <dbReference type="EMBL" id="MDQ8195931.1"/>
    </source>
</evidence>
<keyword evidence="5" id="KW-0560">Oxidoreductase</keyword>
<comment type="caution">
    <text evidence="7">The sequence shown here is derived from an EMBL/GenBank/DDBJ whole genome shotgun (WGS) entry which is preliminary data.</text>
</comment>
<evidence type="ECO:0000313" key="8">
    <source>
        <dbReference type="Proteomes" id="UP001243717"/>
    </source>
</evidence>
<dbReference type="PANTHER" id="PTHR42784">
    <property type="entry name" value="PYRANOSE 2-OXIDASE"/>
    <property type="match status" value="1"/>
</dbReference>
<keyword evidence="3" id="KW-0285">Flavoprotein</keyword>